<proteinExistence type="predicted"/>
<dbReference type="OrthoDB" id="661559at2759"/>
<gene>
    <name evidence="1" type="ORF">FNV43_RR11746</name>
</gene>
<dbReference type="EMBL" id="VOIH02000005">
    <property type="protein sequence ID" value="KAF3446566.1"/>
    <property type="molecule type" value="Genomic_DNA"/>
</dbReference>
<evidence type="ECO:0000313" key="1">
    <source>
        <dbReference type="EMBL" id="KAF3446566.1"/>
    </source>
</evidence>
<protein>
    <submittedName>
        <fullName evidence="1">Uncharacterized protein</fullName>
    </submittedName>
</protein>
<organism evidence="1 2">
    <name type="scientific">Rhamnella rubrinervis</name>
    <dbReference type="NCBI Taxonomy" id="2594499"/>
    <lineage>
        <taxon>Eukaryota</taxon>
        <taxon>Viridiplantae</taxon>
        <taxon>Streptophyta</taxon>
        <taxon>Embryophyta</taxon>
        <taxon>Tracheophyta</taxon>
        <taxon>Spermatophyta</taxon>
        <taxon>Magnoliopsida</taxon>
        <taxon>eudicotyledons</taxon>
        <taxon>Gunneridae</taxon>
        <taxon>Pentapetalae</taxon>
        <taxon>rosids</taxon>
        <taxon>fabids</taxon>
        <taxon>Rosales</taxon>
        <taxon>Rhamnaceae</taxon>
        <taxon>rhamnoid group</taxon>
        <taxon>Rhamneae</taxon>
        <taxon>Rhamnella</taxon>
    </lineage>
</organism>
<dbReference type="PANTHER" id="PTHR33181:SF4">
    <property type="entry name" value="OVULE PROTEIN"/>
    <property type="match status" value="1"/>
</dbReference>
<dbReference type="AlphaFoldDB" id="A0A8K0H638"/>
<evidence type="ECO:0000313" key="2">
    <source>
        <dbReference type="Proteomes" id="UP000796880"/>
    </source>
</evidence>
<name>A0A8K0H638_9ROSA</name>
<dbReference type="PANTHER" id="PTHR33181">
    <property type="entry name" value="OS01G0778500 PROTEIN"/>
    <property type="match status" value="1"/>
</dbReference>
<keyword evidence="2" id="KW-1185">Reference proteome</keyword>
<accession>A0A8K0H638</accession>
<comment type="caution">
    <text evidence="1">The sequence shown here is derived from an EMBL/GenBank/DDBJ whole genome shotgun (WGS) entry which is preliminary data.</text>
</comment>
<dbReference type="Proteomes" id="UP000796880">
    <property type="component" value="Unassembled WGS sequence"/>
</dbReference>
<sequence length="84" mass="10134">MEWWRKVVFPVRRVWNGVASRLGIRNSGLLKLRHDVRACEYEDVRVMWDMLNRSEADIPMSKKKRCFWNYFGWARVSDTDVPCI</sequence>
<reference evidence="1" key="1">
    <citation type="submission" date="2020-03" db="EMBL/GenBank/DDBJ databases">
        <title>A high-quality chromosome-level genome assembly of a woody plant with both climbing and erect habits, Rhamnella rubrinervis.</title>
        <authorList>
            <person name="Lu Z."/>
            <person name="Yang Y."/>
            <person name="Zhu X."/>
            <person name="Sun Y."/>
        </authorList>
    </citation>
    <scope>NUCLEOTIDE SEQUENCE</scope>
    <source>
        <strain evidence="1">BYM</strain>
        <tissue evidence="1">Leaf</tissue>
    </source>
</reference>